<dbReference type="Pfam" id="PF10350">
    <property type="entry name" value="DUF2428"/>
    <property type="match status" value="1"/>
</dbReference>
<evidence type="ECO:0000256" key="1">
    <source>
        <dbReference type="ARBA" id="ARBA00010409"/>
    </source>
</evidence>
<evidence type="ECO:0000313" key="6">
    <source>
        <dbReference type="EMBL" id="RFU34981.1"/>
    </source>
</evidence>
<evidence type="ECO:0000259" key="3">
    <source>
        <dbReference type="Pfam" id="PF10350"/>
    </source>
</evidence>
<feature type="domain" description="tRNA (32-2'-O)-methyltransferase regulator THADA-like C-terminal TPR repeats region" evidence="5">
    <location>
        <begin position="811"/>
        <end position="963"/>
    </location>
</feature>
<dbReference type="Pfam" id="PF25151">
    <property type="entry name" value="TPR_Trm732_C"/>
    <property type="match status" value="1"/>
</dbReference>
<name>A0A3E2HPK0_SCYLI</name>
<evidence type="ECO:0000259" key="4">
    <source>
        <dbReference type="Pfam" id="PF25150"/>
    </source>
</evidence>
<evidence type="ECO:0000313" key="7">
    <source>
        <dbReference type="Proteomes" id="UP000258309"/>
    </source>
</evidence>
<organism evidence="6 7">
    <name type="scientific">Scytalidium lignicola</name>
    <name type="common">Hyphomycete</name>
    <dbReference type="NCBI Taxonomy" id="5539"/>
    <lineage>
        <taxon>Eukaryota</taxon>
        <taxon>Fungi</taxon>
        <taxon>Dikarya</taxon>
        <taxon>Ascomycota</taxon>
        <taxon>Pezizomycotina</taxon>
        <taxon>Leotiomycetes</taxon>
        <taxon>Leotiomycetes incertae sedis</taxon>
        <taxon>Scytalidium</taxon>
    </lineage>
</organism>
<dbReference type="PANTHER" id="PTHR14387:SF0">
    <property type="entry name" value="DUF2428 DOMAIN-CONTAINING PROTEIN"/>
    <property type="match status" value="1"/>
</dbReference>
<dbReference type="GO" id="GO:0030488">
    <property type="term" value="P:tRNA methylation"/>
    <property type="evidence" value="ECO:0007669"/>
    <property type="project" value="TreeGrafter"/>
</dbReference>
<dbReference type="SUPFAM" id="SSF48371">
    <property type="entry name" value="ARM repeat"/>
    <property type="match status" value="1"/>
</dbReference>
<keyword evidence="2" id="KW-0819">tRNA processing</keyword>
<gene>
    <name evidence="6" type="ORF">B7463_g1379</name>
</gene>
<dbReference type="InterPro" id="IPR051954">
    <property type="entry name" value="tRNA_methyltransferase_THADA"/>
</dbReference>
<evidence type="ECO:0000259" key="5">
    <source>
        <dbReference type="Pfam" id="PF25151"/>
    </source>
</evidence>
<dbReference type="InterPro" id="IPR056842">
    <property type="entry name" value="THADA-like_TPR_C"/>
</dbReference>
<evidence type="ECO:0000256" key="2">
    <source>
        <dbReference type="ARBA" id="ARBA00022694"/>
    </source>
</evidence>
<proteinExistence type="inferred from homology"/>
<dbReference type="InterPro" id="IPR016024">
    <property type="entry name" value="ARM-type_fold"/>
</dbReference>
<dbReference type="GO" id="GO:0005829">
    <property type="term" value="C:cytosol"/>
    <property type="evidence" value="ECO:0007669"/>
    <property type="project" value="TreeGrafter"/>
</dbReference>
<feature type="domain" description="tRNA (32-2'-O)-methyltransferase regulator THADA-like TPR repeats region" evidence="4">
    <location>
        <begin position="119"/>
        <end position="433"/>
    </location>
</feature>
<dbReference type="Proteomes" id="UP000258309">
    <property type="component" value="Unassembled WGS sequence"/>
</dbReference>
<comment type="similarity">
    <text evidence="1">Belongs to the THADA family.</text>
</comment>
<feature type="non-terminal residue" evidence="6">
    <location>
        <position position="1535"/>
    </location>
</feature>
<reference evidence="6 7" key="1">
    <citation type="submission" date="2018-05" db="EMBL/GenBank/DDBJ databases">
        <title>Draft genome sequence of Scytalidium lignicola DSM 105466, a ubiquitous saprotrophic fungus.</title>
        <authorList>
            <person name="Buettner E."/>
            <person name="Gebauer A.M."/>
            <person name="Hofrichter M."/>
            <person name="Liers C."/>
            <person name="Kellner H."/>
        </authorList>
    </citation>
    <scope>NUCLEOTIDE SEQUENCE [LARGE SCALE GENOMIC DNA]</scope>
    <source>
        <strain evidence="6 7">DSM 105466</strain>
    </source>
</reference>
<dbReference type="EMBL" id="NCSJ02000014">
    <property type="protein sequence ID" value="RFU34981.1"/>
    <property type="molecule type" value="Genomic_DNA"/>
</dbReference>
<protein>
    <submittedName>
        <fullName evidence="6">Uncharacterized protein</fullName>
    </submittedName>
</protein>
<dbReference type="Pfam" id="PF25150">
    <property type="entry name" value="TPR_Trm732"/>
    <property type="match status" value="1"/>
</dbReference>
<keyword evidence="7" id="KW-1185">Reference proteome</keyword>
<dbReference type="InterPro" id="IPR019442">
    <property type="entry name" value="THADA/TRM732_DUF2428"/>
</dbReference>
<dbReference type="InterPro" id="IPR056843">
    <property type="entry name" value="THADA-like_TPR"/>
</dbReference>
<dbReference type="STRING" id="5539.A0A3E2HPK0"/>
<dbReference type="OMA" id="LIMDPFD"/>
<comment type="caution">
    <text evidence="6">The sequence shown here is derived from an EMBL/GenBank/DDBJ whole genome shotgun (WGS) entry which is preliminary data.</text>
</comment>
<dbReference type="PANTHER" id="PTHR14387">
    <property type="entry name" value="THADA/DEATH RECEPTOR INTERACTING PROTEIN"/>
    <property type="match status" value="1"/>
</dbReference>
<sequence length="1535" mass="172619">MRQVLELTSSLISTNPDKAAQPWAKPSFKALECFLNKGTISTSELAASYQEHIQSARSHTSPEQVTFERTWDSLISEVFDWIVLADVSPAAGKFLVSLFRGLRTATVEAGSDQNESTVLWQKWIRQGLSKYPDAVENIKNYLLPPLFKLDRPGSLEFLKDLNSNYPLLGLGSQELDAQALLQLSALEIGKKAGLVEEPIIIHQQKLSKKSTSTVVLQEDVVGSLLVHSSGIVRSLAFSVLVSSHSPLRPFSKRAINYLQESMGILFADPDAKVRDEILSTTRLMLERVRGASSFLLRDIESLSFSIDTNQKEVKDSPDEFNQNSSMKPHISKEMRSKMGEEQIELLSKHQDFIQWYLEFLSREMNPTTSYQRHITALRATRQIIRSGILDQGSSTIEEVSRNTTIWPYTIKYFTPLRVRLLLDLLMDPFEDVRVESAAILKFASCNDFFNVQSSKKKPLALLMDFITRAKNSFKKTGRADDADGLARAYEILYSFLDSTEARLSLFEEIVDDIETKVAIGERDLARGMQRGPIHGQFAALRLIWESIDYSKDSKGHRSQTEEETVEEWDSLALRAMYSCCQIWENVKKVLCDKSPEGHLPEELEELEKVGTKDVLSYSFRAIHESSNLMRALVSKIRLRWPDGSPVLSPEVFNGIGAVTFDQLSTLRHRGAFSTVSLTFATCCQLARYQVPGERSRPNILEKWYKGSMSCIFEQASTTRRSAGIPALITGILSASAQKPAFDEVMTELKCIARRQHRLTGKDETHLPQVHAMNCMKEIFKSSTLGKRADGYIAECLEIAAESLNSEIWAIRNCGLLLFRSLVDSLLGISERKSAIESGWDGRSIRISYDEYPSLPQLLLKLLKTGIASSETTILSTSTSAAESVFPALDIIRRAGPPDIYGEEIYNCVSTHLGSSVWHVREIAARTICTMLLHKDWQMSIVELLKTSGSSTNRLHGVLLAIKFTLERQLQLDHNTAIDGLDIVLPMLHSSALQGIISKSCDELLSAYIDVLNTVLIIRLVSNSRAPKPNIKPDSTTNQESSLLKEAYDQFFDFVTRYTGTLSENEKTKLTARSALLCTRVAHRATLSALLAKDNYEIAKILVQAAKVDVDVTLSVLETLPQFWEKELSTKSLADFSNIYITLIENSKSSEVLATSLIHLAQLLDRLNATPSENYPRLIEGLDKLGFILQHGGSNPTLYVAQIRISGLIMRHIYVSLRDSKQITQITRRFIIWGQMLRDVSDANNDFDTRYAAAASLRSFYTPLVFLSQELRPYLIPSLFALYDTLNDDDEEIRDFSAATVSSILKTPLVSLIARERLAEWMGENHGKESLFAWEVVCRMTGTENPVLEVDSQGLLPIRNQLEIAMRDDDALFVEEEQNLFIDEIRETELWTRVFQRSFHPRDAQMTALVTWVMEGLVELLSLEGLIDGPLGYTSDPSVFALIFRLLTCTNVVLEYLERSADSEADVLEDGTLKNIMGYLERFIHMAAKNLVHESLVYVVLGQPTTLTTSSRSSILTNTSLKYAQPTPYQRLKTRT</sequence>
<feature type="non-terminal residue" evidence="6">
    <location>
        <position position="1"/>
    </location>
</feature>
<accession>A0A3E2HPK0</accession>
<dbReference type="Pfam" id="PF26523">
    <property type="entry name" value="Trm732_C"/>
    <property type="match status" value="1"/>
</dbReference>
<feature type="domain" description="DUF2428" evidence="3">
    <location>
        <begin position="574"/>
        <end position="809"/>
    </location>
</feature>
<dbReference type="OrthoDB" id="73997at2759"/>